<reference evidence="1" key="1">
    <citation type="submission" date="2023-04" db="EMBL/GenBank/DDBJ databases">
        <title>Draft Genome sequencing of Naganishia species isolated from polar environments using Oxford Nanopore Technology.</title>
        <authorList>
            <person name="Leo P."/>
            <person name="Venkateswaran K."/>
        </authorList>
    </citation>
    <scope>NUCLEOTIDE SEQUENCE</scope>
    <source>
        <strain evidence="1">MNA-CCFEE 5423</strain>
    </source>
</reference>
<dbReference type="Proteomes" id="UP001227268">
    <property type="component" value="Unassembled WGS sequence"/>
</dbReference>
<evidence type="ECO:0000313" key="2">
    <source>
        <dbReference type="Proteomes" id="UP001227268"/>
    </source>
</evidence>
<gene>
    <name evidence="1" type="ORF">QFC21_006672</name>
</gene>
<sequence length="1321" mass="144445">MSSVNLNEEGDSDTDTPRTHRHPAGEHDRTDFTPIATTTTAAAAAANAVDVSAPTYDPSQTSQPLYSNRLRSHHRYQEPNSAGLATNLQSFPSSSAATSASSHYIARLPPPIGLAESPLNQYRVLNRLAARPPSGTAGSVGSVSRAGSGHGAEGEASGLTPSHSHRQSATGIPLRSSIDDRGFRLPSSSSTHFNSELPHQHPYHLPIPNTAGSNTSYQGLPPNGFGINALQDRRPSTASGIAAFTQHHHLPHPLSSPAHSHSGYSPVQLPPPNLPASTSGFQTRPHSARETNLDLPRPSFGSSTTSTPWDAYSHSLNQQHRQSWQSTGSAGGHRLSYGPRQSQPYFELSGSSSASTVHRLPPQLNSASISSYDFEPDYPHYHNQQLRSAGVPPTVSYPGLYTERTSVGSAYASRPQEAPTTATRQERGSHSNLPLEDLPRERYPTPELVYYTEANGNVVNPESQVSLDGIANKRRRLSATQVTGTDNPYRDTNQKEGFVADWSYPTLAPVNPTNHLSQPTSPRGTVQPFSYAYSEPENPLYLNYPAGERPSEDRVQRFNRLCEEEKQEVDARRKRQLAGPDSEATFRQSLKRLANEAIGVPYSEEDKEVALPVVADKQIMVDRSQYFDNGGSNHNLNQYIDTMPTRRASPGGQMTQSSSQASNNAPSNSARLTRAAAAAAQAHSQPGSAAPSIQSTRPSMSSYRYSNGGLAGNSAGLPQGGYMMNAPAMLGGTGRSTRARVYREIIGGKEQSIYGVEDETPAPLPGTTGGQQKRKASSNAGSLRSTATYNGAMAGNGLLPNGYHLPAAHLHQPQTQSKRRKPDDGYGYYRTWDERPSAVGSVRTNNGKAGTAGSTATQSTVNTGVGINPPPDRHLIPPSTGHYGSHYVPEQRDNYYPPNTKSYNQSKTQVMPPSRPAYHAPQYALPAEHAAPRMAQAQPQQITQAPSQSSQGTDSGAPTCDDKDGHYIVTPGSYFGPQHKFRIIRLLGQGTFGKVVEATERGKSLHKVAVKIIRAVPKYREAAGIEIRVLRTLRDNDPENTHKCIHLLDTFDWRNHICLVTPLYGQSVFDFLKENKFQPFPEKHIQSFAASLLDSLKFLHRLNLIHTDLKPENILLVSNAYYQTGERRANSKSKHILRDTEIRLIDFGSATFDNEFHSSVVSTRHYRAPEIILGCILVEFYTGDALFQTHDNLEHLAMMEVVMGKMPLTIANRACKTKGEFFKGNKLDYPNTQTTKHSRKFVKAMKPLNEIIKVDHRMTDVTNNFRMQFLDLVIRLLHFDPQRRMTVSTALAHNFFKTPAPSPPPPPKNAASSASSATGAR</sequence>
<dbReference type="EMBL" id="JASBWT010000035">
    <property type="protein sequence ID" value="KAJ9092796.1"/>
    <property type="molecule type" value="Genomic_DNA"/>
</dbReference>
<evidence type="ECO:0000313" key="1">
    <source>
        <dbReference type="EMBL" id="KAJ9092796.1"/>
    </source>
</evidence>
<comment type="caution">
    <text evidence="1">The sequence shown here is derived from an EMBL/GenBank/DDBJ whole genome shotgun (WGS) entry which is preliminary data.</text>
</comment>
<organism evidence="1 2">
    <name type="scientific">Naganishia friedmannii</name>
    <dbReference type="NCBI Taxonomy" id="89922"/>
    <lineage>
        <taxon>Eukaryota</taxon>
        <taxon>Fungi</taxon>
        <taxon>Dikarya</taxon>
        <taxon>Basidiomycota</taxon>
        <taxon>Agaricomycotina</taxon>
        <taxon>Tremellomycetes</taxon>
        <taxon>Filobasidiales</taxon>
        <taxon>Filobasidiaceae</taxon>
        <taxon>Naganishia</taxon>
    </lineage>
</organism>
<proteinExistence type="predicted"/>
<name>A0ACC2V199_9TREE</name>
<keyword evidence="2" id="KW-1185">Reference proteome</keyword>
<accession>A0ACC2V199</accession>
<protein>
    <submittedName>
        <fullName evidence="1">Uncharacterized protein</fullName>
    </submittedName>
</protein>